<feature type="transmembrane region" description="Helical" evidence="7">
    <location>
        <begin position="113"/>
        <end position="136"/>
    </location>
</feature>
<dbReference type="Gene3D" id="1.20.1250.20">
    <property type="entry name" value="MFS general substrate transporter like domains"/>
    <property type="match status" value="1"/>
</dbReference>
<comment type="caution">
    <text evidence="8">The sequence shown here is derived from an EMBL/GenBank/DDBJ whole genome shotgun (WGS) entry which is preliminary data.</text>
</comment>
<feature type="transmembrane region" description="Helical" evidence="7">
    <location>
        <begin position="75"/>
        <end position="93"/>
    </location>
</feature>
<evidence type="ECO:0000313" key="9">
    <source>
        <dbReference type="Proteomes" id="UP001165120"/>
    </source>
</evidence>
<dbReference type="AlphaFoldDB" id="A0A9W6SV35"/>
<feature type="transmembrane region" description="Helical" evidence="7">
    <location>
        <begin position="466"/>
        <end position="487"/>
    </location>
</feature>
<feature type="compositionally biased region" description="Polar residues" evidence="6">
    <location>
        <begin position="517"/>
        <end position="533"/>
    </location>
</feature>
<evidence type="ECO:0000256" key="7">
    <source>
        <dbReference type="SAM" id="Phobius"/>
    </source>
</evidence>
<evidence type="ECO:0000256" key="4">
    <source>
        <dbReference type="ARBA" id="ARBA00022989"/>
    </source>
</evidence>
<feature type="transmembrane region" description="Helical" evidence="7">
    <location>
        <begin position="340"/>
        <end position="358"/>
    </location>
</feature>
<dbReference type="InterPro" id="IPR036259">
    <property type="entry name" value="MFS_trans_sf"/>
</dbReference>
<feature type="transmembrane region" description="Helical" evidence="7">
    <location>
        <begin position="226"/>
        <end position="244"/>
    </location>
</feature>
<protein>
    <submittedName>
        <fullName evidence="8">Unnamed protein product</fullName>
    </submittedName>
</protein>
<evidence type="ECO:0000256" key="6">
    <source>
        <dbReference type="SAM" id="MobiDB-lite"/>
    </source>
</evidence>
<feature type="transmembrane region" description="Helical" evidence="7">
    <location>
        <begin position="397"/>
        <end position="420"/>
    </location>
</feature>
<keyword evidence="3 7" id="KW-0812">Transmembrane</keyword>
<evidence type="ECO:0000256" key="1">
    <source>
        <dbReference type="ARBA" id="ARBA00004141"/>
    </source>
</evidence>
<dbReference type="GO" id="GO:0005886">
    <property type="term" value="C:plasma membrane"/>
    <property type="evidence" value="ECO:0007669"/>
    <property type="project" value="TreeGrafter"/>
</dbReference>
<reference evidence="8" key="1">
    <citation type="submission" date="2023-04" db="EMBL/GenBank/DDBJ databases">
        <title>Candida boidinii NBRC 10035.</title>
        <authorList>
            <person name="Ichikawa N."/>
            <person name="Sato H."/>
            <person name="Tonouchi N."/>
        </authorList>
    </citation>
    <scope>NUCLEOTIDE SEQUENCE</scope>
    <source>
        <strain evidence="8">NBRC 10035</strain>
    </source>
</reference>
<dbReference type="PANTHER" id="PTHR19432">
    <property type="entry name" value="SUGAR TRANSPORTER"/>
    <property type="match status" value="1"/>
</dbReference>
<keyword evidence="5 7" id="KW-0472">Membrane</keyword>
<dbReference type="Proteomes" id="UP001165120">
    <property type="component" value="Unassembled WGS sequence"/>
</dbReference>
<name>A0A9W6SV35_CANBO</name>
<accession>A0A9W6SV35</accession>
<feature type="region of interest" description="Disordered" evidence="6">
    <location>
        <begin position="508"/>
        <end position="533"/>
    </location>
</feature>
<dbReference type="SUPFAM" id="SSF103473">
    <property type="entry name" value="MFS general substrate transporter"/>
    <property type="match status" value="1"/>
</dbReference>
<feature type="transmembrane region" description="Helical" evidence="7">
    <location>
        <begin position="148"/>
        <end position="175"/>
    </location>
</feature>
<feature type="transmembrane region" description="Helical" evidence="7">
    <location>
        <begin position="441"/>
        <end position="460"/>
    </location>
</feature>
<evidence type="ECO:0000256" key="2">
    <source>
        <dbReference type="ARBA" id="ARBA00022448"/>
    </source>
</evidence>
<gene>
    <name evidence="8" type="ORF">Cboi02_000112600</name>
</gene>
<proteinExistence type="predicted"/>
<dbReference type="PANTHER" id="PTHR19432:SF35">
    <property type="entry name" value="SOLUTE CARRIER FAMILY 45 MEMBER 3 ISOFORM X1"/>
    <property type="match status" value="1"/>
</dbReference>
<keyword evidence="9" id="KW-1185">Reference proteome</keyword>
<feature type="transmembrane region" description="Helical" evidence="7">
    <location>
        <begin position="555"/>
        <end position="582"/>
    </location>
</feature>
<dbReference type="Pfam" id="PF07690">
    <property type="entry name" value="MFS_1"/>
    <property type="match status" value="1"/>
</dbReference>
<dbReference type="EMBL" id="BSXN01000245">
    <property type="protein sequence ID" value="GME67756.1"/>
    <property type="molecule type" value="Genomic_DNA"/>
</dbReference>
<comment type="subcellular location">
    <subcellularLocation>
        <location evidence="1">Membrane</location>
        <topology evidence="1">Multi-pass membrane protein</topology>
    </subcellularLocation>
</comment>
<feature type="transmembrane region" description="Helical" evidence="7">
    <location>
        <begin position="594"/>
        <end position="614"/>
    </location>
</feature>
<sequence length="633" mass="71367">MSDTNQNQKQSLLNPLDELRLQQQQQENNIIDSDPTNQYRININDIYVLSSTTDPLQSSSTHDQSMSDIINPTRSTVYIIILTIVVGALQLAWSTEFSEGTPFLLSLGISKQVLALIWIAGPISGAIGQPIIGIYSDQCDSPWGRRRPFIMGGCIATSLSLVYLSHSTSLIGIFLPSSYTQEQINKITVPFAALGVYVLDFSIASIQAACRALIVDCVPTSQQQIANAWAARMIGSFNIVGFWIGTLNLVDDFSFLGDTQFKNLSIIVATTMFSLTLFSCLYVKERDPRTDISIINEKKRQIKKLKQLGIENTSNFWQLCKSLYLQTYHSIRKLPPQVKIVCYAEFFAWIGYFPMLFYTTTYVGELYLFEKGYSDPNNLPPDSKQRLLDESTRRGTLALLVHAIVSLLIDLLIPILVEFFKDTENSNKYKKLSKHFTVAKIWIYSHVVFIVGTLSTFFITNSNQCIVMFGFLGITWGVAVWAPFVLISEEISRIKDIKAASFLQKNSEHIQQEDDSSNTTITATPSISDSTKSPRYAVHPRLLEKYDDMEYDSGILLAIHNMFVSSPQMVSSLGSSLLFWLIDSQRKEGEFDTSLSWVFRIGGLATFLALYFSFKVKSDTQLKNEDQIYCLNI</sequence>
<feature type="transmembrane region" description="Helical" evidence="7">
    <location>
        <begin position="187"/>
        <end position="214"/>
    </location>
</feature>
<evidence type="ECO:0000256" key="5">
    <source>
        <dbReference type="ARBA" id="ARBA00023136"/>
    </source>
</evidence>
<keyword evidence="4 7" id="KW-1133">Transmembrane helix</keyword>
<evidence type="ECO:0000256" key="3">
    <source>
        <dbReference type="ARBA" id="ARBA00022692"/>
    </source>
</evidence>
<dbReference type="InterPro" id="IPR011701">
    <property type="entry name" value="MFS"/>
</dbReference>
<evidence type="ECO:0000313" key="8">
    <source>
        <dbReference type="EMBL" id="GME67756.1"/>
    </source>
</evidence>
<dbReference type="GO" id="GO:0008506">
    <property type="term" value="F:sucrose:proton symporter activity"/>
    <property type="evidence" value="ECO:0007669"/>
    <property type="project" value="TreeGrafter"/>
</dbReference>
<keyword evidence="2" id="KW-0813">Transport</keyword>
<organism evidence="8 9">
    <name type="scientific">Candida boidinii</name>
    <name type="common">Yeast</name>
    <dbReference type="NCBI Taxonomy" id="5477"/>
    <lineage>
        <taxon>Eukaryota</taxon>
        <taxon>Fungi</taxon>
        <taxon>Dikarya</taxon>
        <taxon>Ascomycota</taxon>
        <taxon>Saccharomycotina</taxon>
        <taxon>Pichiomycetes</taxon>
        <taxon>Pichiales</taxon>
        <taxon>Pichiaceae</taxon>
        <taxon>Ogataea</taxon>
        <taxon>Ogataea/Candida clade</taxon>
    </lineage>
</organism>
<feature type="transmembrane region" description="Helical" evidence="7">
    <location>
        <begin position="264"/>
        <end position="283"/>
    </location>
</feature>